<protein>
    <submittedName>
        <fullName evidence="2">Uncharacterized protein</fullName>
    </submittedName>
</protein>
<name>A0AAN9KV96_CANGL</name>
<accession>A0AAN9KV96</accession>
<evidence type="ECO:0000313" key="3">
    <source>
        <dbReference type="Proteomes" id="UP001367508"/>
    </source>
</evidence>
<comment type="caution">
    <text evidence="2">The sequence shown here is derived from an EMBL/GenBank/DDBJ whole genome shotgun (WGS) entry which is preliminary data.</text>
</comment>
<sequence length="332" mass="38396">MGNSRLRSLNSNLESQNCKSKEKGRYLYQGWTKSLICLNWTMVPINERLSRGGQDPLVNLTCWTKFSMLCLDFYRLRDGVINYNLWLIQVTECDYRVLFEFCTRYTRFFLLPEGELSEILPMVKLLEYTESKNRPRVLLEVFFNMAHKIHHVINAIVRLYTGSNDLIHEARSDFEHSSMDDSLLEPILDVSTRRSIDLGQLQVRWNPAWKIPLIDRHICWYKSDAELRLFMGSPSGLACYLCPSSPGSISMHHDSFVFPQANVQIMNHSGCHLTPQAMDTSLAYDKFWNSSRSLDLANPVQHTPNGLLKRGQRDQVAARPTQPHRNGANRLK</sequence>
<dbReference type="EMBL" id="JAYMYQ010000006">
    <property type="protein sequence ID" value="KAK7324224.1"/>
    <property type="molecule type" value="Genomic_DNA"/>
</dbReference>
<feature type="region of interest" description="Disordered" evidence="1">
    <location>
        <begin position="298"/>
        <end position="332"/>
    </location>
</feature>
<organism evidence="2 3">
    <name type="scientific">Canavalia gladiata</name>
    <name type="common">Sword bean</name>
    <name type="synonym">Dolichos gladiatus</name>
    <dbReference type="NCBI Taxonomy" id="3824"/>
    <lineage>
        <taxon>Eukaryota</taxon>
        <taxon>Viridiplantae</taxon>
        <taxon>Streptophyta</taxon>
        <taxon>Embryophyta</taxon>
        <taxon>Tracheophyta</taxon>
        <taxon>Spermatophyta</taxon>
        <taxon>Magnoliopsida</taxon>
        <taxon>eudicotyledons</taxon>
        <taxon>Gunneridae</taxon>
        <taxon>Pentapetalae</taxon>
        <taxon>rosids</taxon>
        <taxon>fabids</taxon>
        <taxon>Fabales</taxon>
        <taxon>Fabaceae</taxon>
        <taxon>Papilionoideae</taxon>
        <taxon>50 kb inversion clade</taxon>
        <taxon>NPAAA clade</taxon>
        <taxon>indigoferoid/millettioid clade</taxon>
        <taxon>Phaseoleae</taxon>
        <taxon>Canavalia</taxon>
    </lineage>
</organism>
<keyword evidence="3" id="KW-1185">Reference proteome</keyword>
<evidence type="ECO:0000256" key="1">
    <source>
        <dbReference type="SAM" id="MobiDB-lite"/>
    </source>
</evidence>
<dbReference type="Proteomes" id="UP001367508">
    <property type="component" value="Unassembled WGS sequence"/>
</dbReference>
<evidence type="ECO:0000313" key="2">
    <source>
        <dbReference type="EMBL" id="KAK7324224.1"/>
    </source>
</evidence>
<dbReference type="AlphaFoldDB" id="A0AAN9KV96"/>
<reference evidence="2 3" key="1">
    <citation type="submission" date="2024-01" db="EMBL/GenBank/DDBJ databases">
        <title>The genomes of 5 underutilized Papilionoideae crops provide insights into root nodulation and disease resistanc.</title>
        <authorList>
            <person name="Jiang F."/>
        </authorList>
    </citation>
    <scope>NUCLEOTIDE SEQUENCE [LARGE SCALE GENOMIC DNA]</scope>
    <source>
        <strain evidence="2">LVBAO_FW01</strain>
        <tissue evidence="2">Leaves</tissue>
    </source>
</reference>
<proteinExistence type="predicted"/>
<gene>
    <name evidence="2" type="ORF">VNO77_27753</name>
</gene>